<comment type="caution">
    <text evidence="3">The sequence shown here is derived from an EMBL/GenBank/DDBJ whole genome shotgun (WGS) entry which is preliminary data.</text>
</comment>
<dbReference type="Pfam" id="PF01381">
    <property type="entry name" value="HTH_3"/>
    <property type="match status" value="1"/>
</dbReference>
<organism evidence="3 4">
    <name type="scientific">Piscinibacter sakaiensis</name>
    <name type="common">Ideonella sakaiensis</name>
    <dbReference type="NCBI Taxonomy" id="1547922"/>
    <lineage>
        <taxon>Bacteria</taxon>
        <taxon>Pseudomonadati</taxon>
        <taxon>Pseudomonadota</taxon>
        <taxon>Betaproteobacteria</taxon>
        <taxon>Burkholderiales</taxon>
        <taxon>Sphaerotilaceae</taxon>
        <taxon>Piscinibacter</taxon>
    </lineage>
</organism>
<reference evidence="4" key="1">
    <citation type="submission" date="2015-07" db="EMBL/GenBank/DDBJ databases">
        <title>Discovery of a poly(ethylene terephthalate assimilation.</title>
        <authorList>
            <person name="Yoshida S."/>
            <person name="Hiraga K."/>
            <person name="Takehana T."/>
            <person name="Taniguchi I."/>
            <person name="Yamaji H."/>
            <person name="Maeda Y."/>
            <person name="Toyohara K."/>
            <person name="Miyamoto K."/>
            <person name="Kimura Y."/>
            <person name="Oda K."/>
        </authorList>
    </citation>
    <scope>NUCLEOTIDE SEQUENCE [LARGE SCALE GENOMIC DNA]</scope>
    <source>
        <strain evidence="4">NBRC 110686 / TISTR 2288 / 201-F6</strain>
    </source>
</reference>
<feature type="transmembrane region" description="Helical" evidence="1">
    <location>
        <begin position="623"/>
        <end position="641"/>
    </location>
</feature>
<gene>
    <name evidence="3" type="ORF">ISF6_3381</name>
</gene>
<name>A0A0K8P4I8_PISS1</name>
<dbReference type="Proteomes" id="UP000037660">
    <property type="component" value="Unassembled WGS sequence"/>
</dbReference>
<reference evidence="3 4" key="2">
    <citation type="journal article" date="2016" name="Science">
        <title>A bacterium that degrades and assimilates poly(ethylene terephthalate).</title>
        <authorList>
            <person name="Yoshida S."/>
            <person name="Hiraga K."/>
            <person name="Takehana T."/>
            <person name="Taniguchi I."/>
            <person name="Yamaji H."/>
            <person name="Maeda Y."/>
            <person name="Toyohara K."/>
            <person name="Miyamoto K."/>
            <person name="Kimura Y."/>
            <person name="Oda K."/>
        </authorList>
    </citation>
    <scope>NUCLEOTIDE SEQUENCE [LARGE SCALE GENOMIC DNA]</scope>
    <source>
        <strain evidence="4">NBRC 110686 / TISTR 2288 / 201-F6</strain>
    </source>
</reference>
<dbReference type="AlphaFoldDB" id="A0A0K8P4I8"/>
<dbReference type="Gene3D" id="3.40.50.300">
    <property type="entry name" value="P-loop containing nucleotide triphosphate hydrolases"/>
    <property type="match status" value="1"/>
</dbReference>
<keyword evidence="1" id="KW-1133">Transmembrane helix</keyword>
<dbReference type="SUPFAM" id="SSF47413">
    <property type="entry name" value="lambda repressor-like DNA-binding domains"/>
    <property type="match status" value="1"/>
</dbReference>
<feature type="transmembrane region" description="Helical" evidence="1">
    <location>
        <begin position="589"/>
        <end position="617"/>
    </location>
</feature>
<sequence>MQTNCRQGRLGHRRAYDYSYRSRNTGMSLAILNSLRRLSAINLKRMRERSKITQKQVAEYFVANGVQISESTISRWESDPGTATAEDLTLYFEALGYLDIQTPGLELANPFADIYAVRDKLCDLAKSLPQPPIDENVGLSKVPTRPAIVEAIRSSFSRPVINLVGSRDAGKSTFANSLLGKSLLPTGRLAVSKIPTLVRHIGSHHEPGSGRTTYVVSRAESAQAKLGLPFTPVEAGDPELLDAYTHNSTTDTALSTDDIGLIIIYDDASILQNYDILDLPGLGDNSEDTMAARTELEAALDSNTNSLLFLLMPQDYILAGTDKGVLDDWIKKAPHISLIRLVITKCVDPGRPLIDLPRALATFEEKLGWPVSQLSSLAFYQPTPAEWAAKVNTRSWSVGRTKLKTLLEEEAPAIFRERFDYRIKLLKESVIESINVRSKNIAALSKKQEALHAALAKLESETLPAAEKSVRAARDKLPMVSTIAFDTLESNLAILFNSLENPAILQTLIEQRFRLDDDKELASKTCGIVLAEHINKEVQGLVSQAISQIQGALNENYQSMDALGNAIKDFDGLKYIDADSEIRNSAMGLFGVAAFSGVGGVSLMSGAAGIAGLGAVASIVSTIMPPALVVVGIRLLMKLVAESKRDWRARMAEAAALAIKKSSLRASITIHLLSQKPILERKGREALDGITRTNFENLSSLRTLAEDSGRSIVIMERYRVFLDSFTTLPWPKLQST</sequence>
<dbReference type="PROSITE" id="PS50943">
    <property type="entry name" value="HTH_CROC1"/>
    <property type="match status" value="1"/>
</dbReference>
<feature type="domain" description="HTH cro/C1-type" evidence="2">
    <location>
        <begin position="43"/>
        <end position="101"/>
    </location>
</feature>
<keyword evidence="1" id="KW-0812">Transmembrane</keyword>
<dbReference type="STRING" id="1547922.ISF6_3381"/>
<dbReference type="InterPro" id="IPR001387">
    <property type="entry name" value="Cro/C1-type_HTH"/>
</dbReference>
<proteinExistence type="predicted"/>
<accession>A0A0K8P4I8</accession>
<dbReference type="SMART" id="SM00530">
    <property type="entry name" value="HTH_XRE"/>
    <property type="match status" value="1"/>
</dbReference>
<keyword evidence="1" id="KW-0472">Membrane</keyword>
<dbReference type="EMBL" id="BBYR01000049">
    <property type="protein sequence ID" value="GAP37526.1"/>
    <property type="molecule type" value="Genomic_DNA"/>
</dbReference>
<dbReference type="SUPFAM" id="SSF52540">
    <property type="entry name" value="P-loop containing nucleoside triphosphate hydrolases"/>
    <property type="match status" value="1"/>
</dbReference>
<evidence type="ECO:0000313" key="3">
    <source>
        <dbReference type="EMBL" id="GAP37526.1"/>
    </source>
</evidence>
<evidence type="ECO:0000259" key="2">
    <source>
        <dbReference type="PROSITE" id="PS50943"/>
    </source>
</evidence>
<keyword evidence="4" id="KW-1185">Reference proteome</keyword>
<dbReference type="Gene3D" id="1.10.260.40">
    <property type="entry name" value="lambda repressor-like DNA-binding domains"/>
    <property type="match status" value="1"/>
</dbReference>
<evidence type="ECO:0000313" key="4">
    <source>
        <dbReference type="Proteomes" id="UP000037660"/>
    </source>
</evidence>
<protein>
    <recommendedName>
        <fullName evidence="2">HTH cro/C1-type domain-containing protein</fullName>
    </recommendedName>
</protein>
<dbReference type="InterPro" id="IPR027417">
    <property type="entry name" value="P-loop_NTPase"/>
</dbReference>
<dbReference type="Pfam" id="PF00350">
    <property type="entry name" value="Dynamin_N"/>
    <property type="match status" value="1"/>
</dbReference>
<evidence type="ECO:0000256" key="1">
    <source>
        <dbReference type="SAM" id="Phobius"/>
    </source>
</evidence>
<dbReference type="GO" id="GO:0003677">
    <property type="term" value="F:DNA binding"/>
    <property type="evidence" value="ECO:0007669"/>
    <property type="project" value="InterPro"/>
</dbReference>
<dbReference type="InterPro" id="IPR010982">
    <property type="entry name" value="Lambda_DNA-bd_dom_sf"/>
</dbReference>
<dbReference type="CDD" id="cd00093">
    <property type="entry name" value="HTH_XRE"/>
    <property type="match status" value="1"/>
</dbReference>
<dbReference type="InterPro" id="IPR045063">
    <property type="entry name" value="Dynamin_N"/>
</dbReference>